<dbReference type="InterPro" id="IPR022043">
    <property type="entry name" value="CAF1A_DD"/>
</dbReference>
<feature type="domain" description="Chromatin assembly factor 1 subunit A dimerization" evidence="2">
    <location>
        <begin position="526"/>
        <end position="579"/>
    </location>
</feature>
<feature type="region of interest" description="Disordered" evidence="1">
    <location>
        <begin position="289"/>
        <end position="311"/>
    </location>
</feature>
<reference evidence="3" key="2">
    <citation type="submission" date="2021-05" db="EMBL/GenBank/DDBJ databases">
        <authorList>
            <person name="Pain A."/>
        </authorList>
    </citation>
    <scope>NUCLEOTIDE SEQUENCE</scope>
    <source>
        <strain evidence="3">1802A</strain>
    </source>
</reference>
<comment type="caution">
    <text evidence="3">The sequence shown here is derived from an EMBL/GenBank/DDBJ whole genome shotgun (WGS) entry which is preliminary data.</text>
</comment>
<evidence type="ECO:0000256" key="1">
    <source>
        <dbReference type="SAM" id="MobiDB-lite"/>
    </source>
</evidence>
<organism evidence="3 4">
    <name type="scientific">Babesia divergens</name>
    <dbReference type="NCBI Taxonomy" id="32595"/>
    <lineage>
        <taxon>Eukaryota</taxon>
        <taxon>Sar</taxon>
        <taxon>Alveolata</taxon>
        <taxon>Apicomplexa</taxon>
        <taxon>Aconoidasida</taxon>
        <taxon>Piroplasmida</taxon>
        <taxon>Babesiidae</taxon>
        <taxon>Babesia</taxon>
    </lineage>
</organism>
<protein>
    <recommendedName>
        <fullName evidence="2">Chromatin assembly factor 1 subunit A dimerization domain-containing protein</fullName>
    </recommendedName>
</protein>
<reference evidence="3" key="1">
    <citation type="journal article" date="2014" name="Nucleic Acids Res.">
        <title>The evolutionary dynamics of variant antigen genes in Babesia reveal a history of genomic innovation underlying host-parasite interaction.</title>
        <authorList>
            <person name="Jackson A.P."/>
            <person name="Otto T.D."/>
            <person name="Darby A."/>
            <person name="Ramaprasad A."/>
            <person name="Xia D."/>
            <person name="Echaide I.E."/>
            <person name="Farber M."/>
            <person name="Gahlot S."/>
            <person name="Gamble J."/>
            <person name="Gupta D."/>
            <person name="Gupta Y."/>
            <person name="Jackson L."/>
            <person name="Malandrin L."/>
            <person name="Malas T.B."/>
            <person name="Moussa E."/>
            <person name="Nair M."/>
            <person name="Reid A.J."/>
            <person name="Sanders M."/>
            <person name="Sharma J."/>
            <person name="Tracey A."/>
            <person name="Quail M.A."/>
            <person name="Weir W."/>
            <person name="Wastling J.M."/>
            <person name="Hall N."/>
            <person name="Willadsen P."/>
            <person name="Lingelbach K."/>
            <person name="Shiels B."/>
            <person name="Tait A."/>
            <person name="Berriman M."/>
            <person name="Allred D.R."/>
            <person name="Pain A."/>
        </authorList>
    </citation>
    <scope>NUCLEOTIDE SEQUENCE</scope>
    <source>
        <strain evidence="3">1802A</strain>
    </source>
</reference>
<gene>
    <name evidence="3" type="ORF">X943_003926</name>
</gene>
<sequence length="759" mass="85564">MDGQQQSPSCSPKAKRSKTVGQVVLVDQSPRDERELDEEEQRAFNEVESEISQLLSSGIQDVSIIGNEEECASVWEHIERSYGDGEAEANDEFGIDPRLKDAIRAFAEGSLLPIHSLIRDLRKRIAPLGDIVNGDLSDVRFATLIPVFVTRKNLGEAFASTNATARMESDRRECLWVWEAPSLDVFPQPLQERMKVARETRTLISKRYKALMRLKDAIKKGDKAAKSAANDQLSAIYKKMLLEREKRERMESKRKAEELKAQQMRSPFTKGGYAKETKTTCKTVPQLMQDKQSKTSAKSTVKTTSKPPNMLLNWLKSSTAGKPASAGGEGAAIKTSSVNVTASPSAMEARKVPVTEEAAPSTAASIGEFDAMGATEAQMLELSKYIANLPHNIKTAMTVDGAFACAQKSYSVAATGRACESYQTDRDGQFDDFLKLCENHRESWMRFFTYVHSNRKFYVETRTNTDEGAVGAAPTPEAVSRSFAVDDLINNIDDTGYGDPTLRQERYSRVFHMSDNDWKRPSMRLVVSRSSQHIKATDPLSIEAVMDYFADSDEEWFENYDVDDVDVSGSEEEDEEDEDNDWIVQDNPQQDLQKHTLNLCEVVKVYCQHKHWHWIVDGVPQNNDECCSVEEARKNGINVLPSHYGFGYEGYTSNPITDFVSGMLGHRVIMTTEDVQEFLKHCHGKHTKKEYLIQEFKEMKPFCSTAEIKDKFKKYMCRMKVDNTPQRWLVTTEAALLFGIRDELDAILSQAMEQVTDDA</sequence>
<dbReference type="Pfam" id="PF12253">
    <property type="entry name" value="CAF1A_dimeriz"/>
    <property type="match status" value="1"/>
</dbReference>
<keyword evidence="4" id="KW-1185">Reference proteome</keyword>
<name>A0AAD9GK38_BABDI</name>
<evidence type="ECO:0000313" key="3">
    <source>
        <dbReference type="EMBL" id="KAK1939851.1"/>
    </source>
</evidence>
<dbReference type="AlphaFoldDB" id="A0AAD9GK38"/>
<feature type="region of interest" description="Disordered" evidence="1">
    <location>
        <begin position="1"/>
        <end position="42"/>
    </location>
</feature>
<evidence type="ECO:0000313" key="4">
    <source>
        <dbReference type="Proteomes" id="UP001195914"/>
    </source>
</evidence>
<dbReference type="EMBL" id="JAHBMH010000007">
    <property type="protein sequence ID" value="KAK1939851.1"/>
    <property type="molecule type" value="Genomic_DNA"/>
</dbReference>
<dbReference type="Proteomes" id="UP001195914">
    <property type="component" value="Unassembled WGS sequence"/>
</dbReference>
<proteinExistence type="predicted"/>
<feature type="compositionally biased region" description="Polar residues" evidence="1">
    <location>
        <begin position="1"/>
        <end position="10"/>
    </location>
</feature>
<feature type="compositionally biased region" description="Low complexity" evidence="1">
    <location>
        <begin position="294"/>
        <end position="306"/>
    </location>
</feature>
<evidence type="ECO:0000259" key="2">
    <source>
        <dbReference type="Pfam" id="PF12253"/>
    </source>
</evidence>
<accession>A0AAD9GK38</accession>